<accession>A0A6D2L1I5</accession>
<comment type="caution">
    <text evidence="1">The sequence shown here is derived from an EMBL/GenBank/DDBJ whole genome shotgun (WGS) entry which is preliminary data.</text>
</comment>
<organism evidence="1 2">
    <name type="scientific">Microthlaspi erraticum</name>
    <dbReference type="NCBI Taxonomy" id="1685480"/>
    <lineage>
        <taxon>Eukaryota</taxon>
        <taxon>Viridiplantae</taxon>
        <taxon>Streptophyta</taxon>
        <taxon>Embryophyta</taxon>
        <taxon>Tracheophyta</taxon>
        <taxon>Spermatophyta</taxon>
        <taxon>Magnoliopsida</taxon>
        <taxon>eudicotyledons</taxon>
        <taxon>Gunneridae</taxon>
        <taxon>Pentapetalae</taxon>
        <taxon>rosids</taxon>
        <taxon>malvids</taxon>
        <taxon>Brassicales</taxon>
        <taxon>Brassicaceae</taxon>
        <taxon>Coluteocarpeae</taxon>
        <taxon>Microthlaspi</taxon>
    </lineage>
</organism>
<reference evidence="1" key="1">
    <citation type="submission" date="2020-01" db="EMBL/GenBank/DDBJ databases">
        <authorList>
            <person name="Mishra B."/>
        </authorList>
    </citation>
    <scope>NUCLEOTIDE SEQUENCE [LARGE SCALE GENOMIC DNA]</scope>
</reference>
<name>A0A6D2L1I5_9BRAS</name>
<dbReference type="Proteomes" id="UP000467841">
    <property type="component" value="Unassembled WGS sequence"/>
</dbReference>
<evidence type="ECO:0000313" key="1">
    <source>
        <dbReference type="EMBL" id="CAA7059439.1"/>
    </source>
</evidence>
<dbReference type="AlphaFoldDB" id="A0A6D2L1I5"/>
<evidence type="ECO:0000313" key="2">
    <source>
        <dbReference type="Proteomes" id="UP000467841"/>
    </source>
</evidence>
<protein>
    <submittedName>
        <fullName evidence="1">Uncharacterized protein</fullName>
    </submittedName>
</protein>
<sequence>MIVRNVVMNGGGGLSISAAVLSLSLSHISILAAGNPFTPPLIFLLRSSLSAAPLPPPVLSIAGRLSLAVDLFVSGRFSPAVDLFVGDRSVPPPLLFLRRSSFSAAPPSPAVLSLTPSVSPRRSFSLRRTSLV</sequence>
<keyword evidence="2" id="KW-1185">Reference proteome</keyword>
<gene>
    <name evidence="1" type="ORF">MERR_LOCUS46675</name>
</gene>
<proteinExistence type="predicted"/>
<dbReference type="EMBL" id="CACVBM020001773">
    <property type="protein sequence ID" value="CAA7059439.1"/>
    <property type="molecule type" value="Genomic_DNA"/>
</dbReference>